<dbReference type="GO" id="GO:0016491">
    <property type="term" value="F:oxidoreductase activity"/>
    <property type="evidence" value="ECO:0007669"/>
    <property type="project" value="UniProtKB-KW"/>
</dbReference>
<organism evidence="6 7">
    <name type="scientific">Lophiotrema nucula</name>
    <dbReference type="NCBI Taxonomy" id="690887"/>
    <lineage>
        <taxon>Eukaryota</taxon>
        <taxon>Fungi</taxon>
        <taxon>Dikarya</taxon>
        <taxon>Ascomycota</taxon>
        <taxon>Pezizomycotina</taxon>
        <taxon>Dothideomycetes</taxon>
        <taxon>Pleosporomycetidae</taxon>
        <taxon>Pleosporales</taxon>
        <taxon>Lophiotremataceae</taxon>
        <taxon>Lophiotrema</taxon>
    </lineage>
</organism>
<evidence type="ECO:0000256" key="3">
    <source>
        <dbReference type="ARBA" id="ARBA00022827"/>
    </source>
</evidence>
<keyword evidence="3" id="KW-0274">FAD</keyword>
<dbReference type="PANTHER" id="PTHR42973">
    <property type="entry name" value="BINDING OXIDOREDUCTASE, PUTATIVE (AFU_ORTHOLOGUE AFUA_1G17690)-RELATED"/>
    <property type="match status" value="1"/>
</dbReference>
<evidence type="ECO:0000313" key="6">
    <source>
        <dbReference type="EMBL" id="KAF2107184.1"/>
    </source>
</evidence>
<evidence type="ECO:0000256" key="2">
    <source>
        <dbReference type="ARBA" id="ARBA00022630"/>
    </source>
</evidence>
<evidence type="ECO:0000256" key="1">
    <source>
        <dbReference type="ARBA" id="ARBA00005466"/>
    </source>
</evidence>
<dbReference type="InterPro" id="IPR016166">
    <property type="entry name" value="FAD-bd_PCMH"/>
</dbReference>
<name>A0A6A5YKE5_9PLEO</name>
<sequence length="479" mass="53075">MAPSDQNTQIHADDNNGIHARLAVVLPGKIFLPDSSEYNSNVGSYFFRTARQSPACIVKPTFTQDVAAALEVLTEYPDVKFAIRSGGHTPNPNHSNVDAGVTIDLRALAVVKKVDGRNDLLQVGAGAEWGAVYEYLEKFGRSAVGSRESSVGVGGFITGGGLSFFAPELGFACDNVTNMEVVTAQGIVNANNEENPDLFRAIRGGHCNFGVVTRFDIITHERTTFWGGGIRYPETTEDAQLQAMVDLKSGEYNPCVAIIQSFLYLGFQKSFCVSNNMYYLRQEEHPVGLKGFEDIQPQFPGTMRLDTTKNFALELQAKQPLDQFAIYMTTTIRISFSIGKKINSIWRAATLEIIDSPNITSVLTYQTFPPLKRNDPNGMGIDSNSELHKEHLILIISIYWLESKDNERIIKVAKDALEKMEAAAAEENALHPYKYINYASFWQDPPSSYGQATLDASNEVSKKYDPDGLFRRQAVGFKF</sequence>
<dbReference type="OrthoDB" id="2151789at2759"/>
<dbReference type="SUPFAM" id="SSF56176">
    <property type="entry name" value="FAD-binding/transporter-associated domain-like"/>
    <property type="match status" value="1"/>
</dbReference>
<evidence type="ECO:0000259" key="5">
    <source>
        <dbReference type="PROSITE" id="PS51387"/>
    </source>
</evidence>
<accession>A0A6A5YKE5</accession>
<dbReference type="InterPro" id="IPR036318">
    <property type="entry name" value="FAD-bd_PCMH-like_sf"/>
</dbReference>
<keyword evidence="2" id="KW-0285">Flavoprotein</keyword>
<gene>
    <name evidence="6" type="ORF">BDV96DRAFT_625589</name>
</gene>
<keyword evidence="4" id="KW-0560">Oxidoreductase</keyword>
<comment type="similarity">
    <text evidence="1">Belongs to the oxygen-dependent FAD-linked oxidoreductase family.</text>
</comment>
<dbReference type="PROSITE" id="PS51387">
    <property type="entry name" value="FAD_PCMH"/>
    <property type="match status" value="1"/>
</dbReference>
<dbReference type="InterPro" id="IPR050416">
    <property type="entry name" value="FAD-linked_Oxidoreductase"/>
</dbReference>
<dbReference type="AlphaFoldDB" id="A0A6A5YKE5"/>
<dbReference type="EMBL" id="ML977356">
    <property type="protein sequence ID" value="KAF2107184.1"/>
    <property type="molecule type" value="Genomic_DNA"/>
</dbReference>
<evidence type="ECO:0000313" key="7">
    <source>
        <dbReference type="Proteomes" id="UP000799770"/>
    </source>
</evidence>
<protein>
    <recommendedName>
        <fullName evidence="5">FAD-binding PCMH-type domain-containing protein</fullName>
    </recommendedName>
</protein>
<dbReference type="Proteomes" id="UP000799770">
    <property type="component" value="Unassembled WGS sequence"/>
</dbReference>
<dbReference type="InterPro" id="IPR016169">
    <property type="entry name" value="FAD-bd_PCMH_sub2"/>
</dbReference>
<dbReference type="Gene3D" id="3.30.465.10">
    <property type="match status" value="1"/>
</dbReference>
<keyword evidence="7" id="KW-1185">Reference proteome</keyword>
<dbReference type="GO" id="GO:0071949">
    <property type="term" value="F:FAD binding"/>
    <property type="evidence" value="ECO:0007669"/>
    <property type="project" value="InterPro"/>
</dbReference>
<reference evidence="6" key="1">
    <citation type="journal article" date="2020" name="Stud. Mycol.">
        <title>101 Dothideomycetes genomes: a test case for predicting lifestyles and emergence of pathogens.</title>
        <authorList>
            <person name="Haridas S."/>
            <person name="Albert R."/>
            <person name="Binder M."/>
            <person name="Bloem J."/>
            <person name="Labutti K."/>
            <person name="Salamov A."/>
            <person name="Andreopoulos B."/>
            <person name="Baker S."/>
            <person name="Barry K."/>
            <person name="Bills G."/>
            <person name="Bluhm B."/>
            <person name="Cannon C."/>
            <person name="Castanera R."/>
            <person name="Culley D."/>
            <person name="Daum C."/>
            <person name="Ezra D."/>
            <person name="Gonzalez J."/>
            <person name="Henrissat B."/>
            <person name="Kuo A."/>
            <person name="Liang C."/>
            <person name="Lipzen A."/>
            <person name="Lutzoni F."/>
            <person name="Magnuson J."/>
            <person name="Mondo S."/>
            <person name="Nolan M."/>
            <person name="Ohm R."/>
            <person name="Pangilinan J."/>
            <person name="Park H.-J."/>
            <person name="Ramirez L."/>
            <person name="Alfaro M."/>
            <person name="Sun H."/>
            <person name="Tritt A."/>
            <person name="Yoshinaga Y."/>
            <person name="Zwiers L.-H."/>
            <person name="Turgeon B."/>
            <person name="Goodwin S."/>
            <person name="Spatafora J."/>
            <person name="Crous P."/>
            <person name="Grigoriev I."/>
        </authorList>
    </citation>
    <scope>NUCLEOTIDE SEQUENCE</scope>
    <source>
        <strain evidence="6">CBS 627.86</strain>
    </source>
</reference>
<feature type="domain" description="FAD-binding PCMH-type" evidence="5">
    <location>
        <begin position="50"/>
        <end position="222"/>
    </location>
</feature>
<proteinExistence type="inferred from homology"/>
<dbReference type="Pfam" id="PF01565">
    <property type="entry name" value="FAD_binding_4"/>
    <property type="match status" value="1"/>
</dbReference>
<evidence type="ECO:0000256" key="4">
    <source>
        <dbReference type="ARBA" id="ARBA00023002"/>
    </source>
</evidence>
<dbReference type="PANTHER" id="PTHR42973:SF28">
    <property type="entry name" value="FAD-BINDING PCMH-TYPE DOMAIN-CONTAINING PROTEIN"/>
    <property type="match status" value="1"/>
</dbReference>
<dbReference type="InterPro" id="IPR006094">
    <property type="entry name" value="Oxid_FAD_bind_N"/>
</dbReference>